<evidence type="ECO:0000313" key="2">
    <source>
        <dbReference type="Proteomes" id="UP000515728"/>
    </source>
</evidence>
<dbReference type="SUPFAM" id="SSF55961">
    <property type="entry name" value="Bet v1-like"/>
    <property type="match status" value="1"/>
</dbReference>
<dbReference type="RefSeq" id="WP_185720527.1">
    <property type="nucleotide sequence ID" value="NZ_BAAAWI010000001.1"/>
</dbReference>
<accession>A0A7G7MLN9</accession>
<dbReference type="Proteomes" id="UP000515728">
    <property type="component" value="Chromosome"/>
</dbReference>
<dbReference type="CDD" id="cd07821">
    <property type="entry name" value="PYR_PYL_RCAR_like"/>
    <property type="match status" value="1"/>
</dbReference>
<gene>
    <name evidence="1" type="ORF">H6H00_07105</name>
</gene>
<dbReference type="InterPro" id="IPR023393">
    <property type="entry name" value="START-like_dom_sf"/>
</dbReference>
<evidence type="ECO:0000313" key="1">
    <source>
        <dbReference type="EMBL" id="QNG53700.1"/>
    </source>
</evidence>
<organism evidence="1 2">
    <name type="scientific">Pseudonocardia petroleophila</name>
    <dbReference type="NCBI Taxonomy" id="37331"/>
    <lineage>
        <taxon>Bacteria</taxon>
        <taxon>Bacillati</taxon>
        <taxon>Actinomycetota</taxon>
        <taxon>Actinomycetes</taxon>
        <taxon>Pseudonocardiales</taxon>
        <taxon>Pseudonocardiaceae</taxon>
        <taxon>Pseudonocardia</taxon>
    </lineage>
</organism>
<dbReference type="PANTHER" id="PTHR39332:SF7">
    <property type="entry name" value="SRPBCC FAMILY PROTEIN"/>
    <property type="match status" value="1"/>
</dbReference>
<dbReference type="KEGG" id="ppel:H6H00_07105"/>
<dbReference type="InterPro" id="IPR019587">
    <property type="entry name" value="Polyketide_cyclase/dehydratase"/>
</dbReference>
<name>A0A7G7MLN9_9PSEU</name>
<dbReference type="EMBL" id="CP060131">
    <property type="protein sequence ID" value="QNG53700.1"/>
    <property type="molecule type" value="Genomic_DNA"/>
</dbReference>
<proteinExistence type="predicted"/>
<dbReference type="Gene3D" id="3.30.530.20">
    <property type="match status" value="1"/>
</dbReference>
<dbReference type="PANTHER" id="PTHR39332">
    <property type="entry name" value="BLL4707 PROTEIN"/>
    <property type="match status" value="1"/>
</dbReference>
<sequence length="129" mass="14061">MTSLRSHVVIDATPDTVWQLVSDTANIADWFPAMRSSSGDGTHRTVVLQDGSRLDEIVVNSDPVLRRFQYRIVGGDLPVEYHLGTVDVIEVNAGRSVVVYTTEIEPVTLAEAFEGAISGAVQELPKHLS</sequence>
<reference evidence="1 2" key="1">
    <citation type="submission" date="2020-08" db="EMBL/GenBank/DDBJ databases">
        <authorList>
            <person name="Mo P."/>
        </authorList>
    </citation>
    <scope>NUCLEOTIDE SEQUENCE [LARGE SCALE GENOMIC DNA]</scope>
    <source>
        <strain evidence="1 2">CGMCC 4.1532</strain>
    </source>
</reference>
<keyword evidence="2" id="KW-1185">Reference proteome</keyword>
<dbReference type="AlphaFoldDB" id="A0A7G7MLN9"/>
<protein>
    <submittedName>
        <fullName evidence="1">SRPBCC family protein</fullName>
    </submittedName>
</protein>
<dbReference type="Pfam" id="PF10604">
    <property type="entry name" value="Polyketide_cyc2"/>
    <property type="match status" value="1"/>
</dbReference>